<evidence type="ECO:0000259" key="1">
    <source>
        <dbReference type="Pfam" id="PF09983"/>
    </source>
</evidence>
<dbReference type="STRING" id="632773.BBEV_0403"/>
<dbReference type="Proteomes" id="UP000094463">
    <property type="component" value="Chromosome"/>
</dbReference>
<name>A0A1D7QS07_9BACI</name>
<feature type="domain" description="Wadjet protein JetD C-terminal" evidence="1">
    <location>
        <begin position="189"/>
        <end position="326"/>
    </location>
</feature>
<dbReference type="InterPro" id="IPR024534">
    <property type="entry name" value="JetD_C"/>
</dbReference>
<evidence type="ECO:0000313" key="2">
    <source>
        <dbReference type="EMBL" id="AOM81797.1"/>
    </source>
</evidence>
<dbReference type="AlphaFoldDB" id="A0A1D7QS07"/>
<protein>
    <recommendedName>
        <fullName evidence="1">Wadjet protein JetD C-terminal domain-containing protein</fullName>
    </recommendedName>
</protein>
<gene>
    <name evidence="2" type="ORF">BBEV_0403</name>
</gene>
<keyword evidence="3" id="KW-1185">Reference proteome</keyword>
<reference evidence="2 3" key="1">
    <citation type="submission" date="2015-08" db="EMBL/GenBank/DDBJ databases">
        <title>The complete genome sequence of Bacillus beveridgei MLTeJB.</title>
        <authorList>
            <person name="Hanson T.E."/>
            <person name="Mesa C."/>
            <person name="Basesman S.M."/>
            <person name="Oremland R.S."/>
        </authorList>
    </citation>
    <scope>NUCLEOTIDE SEQUENCE [LARGE SCALE GENOMIC DNA]</scope>
    <source>
        <strain evidence="2 3">MLTeJB</strain>
    </source>
</reference>
<evidence type="ECO:0000313" key="3">
    <source>
        <dbReference type="Proteomes" id="UP000094463"/>
    </source>
</evidence>
<dbReference type="PATRIC" id="fig|632773.3.peg.437"/>
<accession>A0A1D7QS07</accession>
<dbReference type="Pfam" id="PF09983">
    <property type="entry name" value="JetD_C"/>
    <property type="match status" value="1"/>
</dbReference>
<dbReference type="KEGG" id="bbev:BBEV_0403"/>
<dbReference type="EMBL" id="CP012502">
    <property type="protein sequence ID" value="AOM81797.1"/>
    <property type="molecule type" value="Genomic_DNA"/>
</dbReference>
<dbReference type="OrthoDB" id="9809365at2"/>
<sequence>MMEELLDGLMRHKKQSVTPVELEGMISSAAFDGEEFAKAVVRLEDEGYLTPVKNQGRQLRAPYPANKYRLNRGKINRRFHQELHRARLEMSSTLISLDAYFKLDPAVFVEEWPMIQKVDDYLTTRGLPDDEVTAEERSVTLVNDEKWITERGGKKLLERIGVWDKLKIIPVSDPLMFAVNPNRLSPVDGQLHLIVENKTTFQALIQVIAASAFTTIIFGGGWRAVASLEQLERQVPLSGEKTVLYFGDLDHEGLAIWHQLYLSYDACPALPFYEACLKKAPNKGKENQKQRPKALDAFKTFLAESDQSTLQEMLNEGRYVPQEALTTKELQRIGLMTPWQDMTLT</sequence>
<organism evidence="2 3">
    <name type="scientific">Salisediminibacterium beveridgei</name>
    <dbReference type="NCBI Taxonomy" id="632773"/>
    <lineage>
        <taxon>Bacteria</taxon>
        <taxon>Bacillati</taxon>
        <taxon>Bacillota</taxon>
        <taxon>Bacilli</taxon>
        <taxon>Bacillales</taxon>
        <taxon>Bacillaceae</taxon>
        <taxon>Salisediminibacterium</taxon>
    </lineage>
</organism>
<proteinExistence type="predicted"/>